<dbReference type="GO" id="GO:0008270">
    <property type="term" value="F:zinc ion binding"/>
    <property type="evidence" value="ECO:0007669"/>
    <property type="project" value="UniProtKB-UniRule"/>
</dbReference>
<dbReference type="EC" id="3.4.24.-" evidence="9"/>
<evidence type="ECO:0000259" key="11">
    <source>
        <dbReference type="PROSITE" id="PS50060"/>
    </source>
</evidence>
<dbReference type="SMART" id="SM00032">
    <property type="entry name" value="CCP"/>
    <property type="match status" value="1"/>
</dbReference>
<evidence type="ECO:0000256" key="8">
    <source>
        <dbReference type="PROSITE-ProRule" id="PRU01211"/>
    </source>
</evidence>
<keyword evidence="1 8" id="KW-0645">Protease</keyword>
<evidence type="ECO:0000259" key="13">
    <source>
        <dbReference type="PROSITE" id="PS51864"/>
    </source>
</evidence>
<dbReference type="GO" id="GO:0006508">
    <property type="term" value="P:proteolysis"/>
    <property type="evidence" value="ECO:0007669"/>
    <property type="project" value="UniProtKB-KW"/>
</dbReference>
<keyword evidence="6 7" id="KW-1015">Disulfide bond</keyword>
<comment type="caution">
    <text evidence="7">Lacks conserved residue(s) required for the propagation of feature annotation.</text>
</comment>
<keyword evidence="3 8" id="KW-0378">Hydrolase</keyword>
<feature type="binding site" evidence="8">
    <location>
        <position position="189"/>
    </location>
    <ligand>
        <name>Zn(2+)</name>
        <dbReference type="ChEBI" id="CHEBI:29105"/>
        <note>catalytic</note>
    </ligand>
</feature>
<feature type="signal peptide" evidence="9">
    <location>
        <begin position="1"/>
        <end position="16"/>
    </location>
</feature>
<evidence type="ECO:0000313" key="14">
    <source>
        <dbReference type="EMBL" id="GFO38074.1"/>
    </source>
</evidence>
<evidence type="ECO:0000256" key="5">
    <source>
        <dbReference type="ARBA" id="ARBA00023049"/>
    </source>
</evidence>
<evidence type="ECO:0000256" key="4">
    <source>
        <dbReference type="ARBA" id="ARBA00022833"/>
    </source>
</evidence>
<dbReference type="Gene3D" id="2.10.70.10">
    <property type="entry name" value="Complement Module, domain 1"/>
    <property type="match status" value="1"/>
</dbReference>
<dbReference type="PANTHER" id="PTHR10127">
    <property type="entry name" value="DISCOIDIN, CUB, EGF, LAMININ , AND ZINC METALLOPROTEASE DOMAIN CONTAINING"/>
    <property type="match status" value="1"/>
</dbReference>
<dbReference type="InterPro" id="IPR006026">
    <property type="entry name" value="Peptidase_Metallo"/>
</dbReference>
<reference evidence="14 15" key="1">
    <citation type="journal article" date="2021" name="Elife">
        <title>Chloroplast acquisition without the gene transfer in kleptoplastic sea slugs, Plakobranchus ocellatus.</title>
        <authorList>
            <person name="Maeda T."/>
            <person name="Takahashi S."/>
            <person name="Yoshida T."/>
            <person name="Shimamura S."/>
            <person name="Takaki Y."/>
            <person name="Nagai Y."/>
            <person name="Toyoda A."/>
            <person name="Suzuki Y."/>
            <person name="Arimoto A."/>
            <person name="Ishii H."/>
            <person name="Satoh N."/>
            <person name="Nishiyama T."/>
            <person name="Hasebe M."/>
            <person name="Maruyama T."/>
            <person name="Minagawa J."/>
            <person name="Obokata J."/>
            <person name="Shigenobu S."/>
        </authorList>
    </citation>
    <scope>NUCLEOTIDE SEQUENCE [LARGE SCALE GENOMIC DNA]</scope>
</reference>
<keyword evidence="4 8" id="KW-0862">Zinc</keyword>
<dbReference type="AlphaFoldDB" id="A0AAV4D1S1"/>
<comment type="cofactor">
    <cofactor evidence="8 9">
        <name>Zn(2+)</name>
        <dbReference type="ChEBI" id="CHEBI:29105"/>
    </cofactor>
    <text evidence="8 9">Binds 1 zinc ion per subunit.</text>
</comment>
<feature type="domain" description="Peptidase M12A" evidence="13">
    <location>
        <begin position="91"/>
        <end position="298"/>
    </location>
</feature>
<keyword evidence="9" id="KW-0732">Signal</keyword>
<dbReference type="GO" id="GO:0004222">
    <property type="term" value="F:metalloendopeptidase activity"/>
    <property type="evidence" value="ECO:0007669"/>
    <property type="project" value="UniProtKB-UniRule"/>
</dbReference>
<dbReference type="InterPro" id="IPR000998">
    <property type="entry name" value="MAM_dom"/>
</dbReference>
<dbReference type="SMART" id="SM00137">
    <property type="entry name" value="MAM"/>
    <property type="match status" value="1"/>
</dbReference>
<dbReference type="CDD" id="cd00033">
    <property type="entry name" value="CCP"/>
    <property type="match status" value="1"/>
</dbReference>
<feature type="binding site" evidence="8">
    <location>
        <position position="195"/>
    </location>
    <ligand>
        <name>Zn(2+)</name>
        <dbReference type="ChEBI" id="CHEBI:29105"/>
        <note>catalytic</note>
    </ligand>
</feature>
<dbReference type="Pfam" id="PF00084">
    <property type="entry name" value="Sushi"/>
    <property type="match status" value="1"/>
</dbReference>
<feature type="region of interest" description="Disordered" evidence="10">
    <location>
        <begin position="62"/>
        <end position="87"/>
    </location>
</feature>
<gene>
    <name evidence="14" type="ORF">PoB_006457900</name>
</gene>
<dbReference type="InterPro" id="IPR034035">
    <property type="entry name" value="Astacin-like_dom"/>
</dbReference>
<keyword evidence="15" id="KW-1185">Reference proteome</keyword>
<evidence type="ECO:0000256" key="6">
    <source>
        <dbReference type="ARBA" id="ARBA00023157"/>
    </source>
</evidence>
<dbReference type="SUPFAM" id="SSF55486">
    <property type="entry name" value="Metalloproteases ('zincins'), catalytic domain"/>
    <property type="match status" value="1"/>
</dbReference>
<dbReference type="SUPFAM" id="SSF49899">
    <property type="entry name" value="Concanavalin A-like lectins/glucanases"/>
    <property type="match status" value="1"/>
</dbReference>
<evidence type="ECO:0000313" key="15">
    <source>
        <dbReference type="Proteomes" id="UP000735302"/>
    </source>
</evidence>
<keyword evidence="2 8" id="KW-0479">Metal-binding</keyword>
<evidence type="ECO:0000256" key="3">
    <source>
        <dbReference type="ARBA" id="ARBA00022801"/>
    </source>
</evidence>
<dbReference type="Proteomes" id="UP000735302">
    <property type="component" value="Unassembled WGS sequence"/>
</dbReference>
<proteinExistence type="predicted"/>
<dbReference type="CDD" id="cd06263">
    <property type="entry name" value="MAM"/>
    <property type="match status" value="1"/>
</dbReference>
<dbReference type="EMBL" id="BLXT01007309">
    <property type="protein sequence ID" value="GFO38074.1"/>
    <property type="molecule type" value="Genomic_DNA"/>
</dbReference>
<protein>
    <recommendedName>
        <fullName evidence="9">Metalloendopeptidase</fullName>
        <ecNumber evidence="9">3.4.24.-</ecNumber>
    </recommendedName>
</protein>
<feature type="disulfide bond" evidence="7">
    <location>
        <begin position="328"/>
        <end position="355"/>
    </location>
</feature>
<dbReference type="PROSITE" id="PS50060">
    <property type="entry name" value="MAM_2"/>
    <property type="match status" value="1"/>
</dbReference>
<evidence type="ECO:0000256" key="10">
    <source>
        <dbReference type="SAM" id="MobiDB-lite"/>
    </source>
</evidence>
<feature type="domain" description="MAM" evidence="11">
    <location>
        <begin position="365"/>
        <end position="532"/>
    </location>
</feature>
<dbReference type="SMART" id="SM00235">
    <property type="entry name" value="ZnMc"/>
    <property type="match status" value="1"/>
</dbReference>
<feature type="compositionally biased region" description="Basic and acidic residues" evidence="10">
    <location>
        <begin position="62"/>
        <end position="74"/>
    </location>
</feature>
<dbReference type="InterPro" id="IPR035976">
    <property type="entry name" value="Sushi/SCR/CCP_sf"/>
</dbReference>
<evidence type="ECO:0000259" key="12">
    <source>
        <dbReference type="PROSITE" id="PS50923"/>
    </source>
</evidence>
<sequence length="575" mass="65798">MFKVKLFLLTTSALMAMYSSLPIEQNRSYDYPQANPDENRGRNKHFLEGDILISKDEARQMFERRKAKQSERRSGRSARSVDGQHQVERRSAHYKYYKTWYNRTIPYDFDNKIHDRPEDRLRIQNAMTIIESVSCVRFVRRVDQNDYIIFRSGEDSCHSKVGRLGGAQEVNLGPDCLHSQGVVLHEILHAMGFWHEQSRMDRDDYVEVLWNNIEKDHWPNFDARDPPEDLDRIFLELPYDYGSIMHYSNTTFLNEHALRDNDVCLKPKKELQKGVVMGQRDGLSQTDIAKIKALYRCDIRNCSQPPQPENGTVDVISTSVSATVHYTCDPGFTLVGARDRVCRSNGHWSGETPVCLATDKTPLFHYCDFERPSHNLCGWIQANDDDLNWTFQKGHTTTEETGPYWDHTLGTVYGTYLYVEASSRMVVKGRKARLISPVFDLGKAKPCLIVYTSMYGQTMGNLTVYFTDRSTAIPIDTNLFTIIGDQGQYWKQIFLELDQANGPFMITLEASAGNGILSDIAIDDLIVGECDLLAPLAKSTKPEHYQGRLLTLGLNVRHVRFQHLFSNFGASLTAL</sequence>
<dbReference type="PANTHER" id="PTHR10127:SF780">
    <property type="entry name" value="METALLOENDOPEPTIDASE"/>
    <property type="match status" value="1"/>
</dbReference>
<comment type="caution">
    <text evidence="14">The sequence shown here is derived from an EMBL/GenBank/DDBJ whole genome shotgun (WGS) entry which is preliminary data.</text>
</comment>
<dbReference type="Pfam" id="PF01400">
    <property type="entry name" value="Astacin"/>
    <property type="match status" value="1"/>
</dbReference>
<keyword evidence="5 8" id="KW-0482">Metalloprotease</keyword>
<dbReference type="Pfam" id="PF00629">
    <property type="entry name" value="MAM"/>
    <property type="match status" value="1"/>
</dbReference>
<dbReference type="PROSITE" id="PS51864">
    <property type="entry name" value="ASTACIN"/>
    <property type="match status" value="1"/>
</dbReference>
<dbReference type="InterPro" id="IPR000436">
    <property type="entry name" value="Sushi_SCR_CCP_dom"/>
</dbReference>
<dbReference type="CDD" id="cd04280">
    <property type="entry name" value="ZnMc_astacin_like"/>
    <property type="match status" value="1"/>
</dbReference>
<dbReference type="PROSITE" id="PS50923">
    <property type="entry name" value="SUSHI"/>
    <property type="match status" value="1"/>
</dbReference>
<evidence type="ECO:0000256" key="9">
    <source>
        <dbReference type="RuleBase" id="RU361183"/>
    </source>
</evidence>
<dbReference type="PRINTS" id="PR00480">
    <property type="entry name" value="ASTACIN"/>
</dbReference>
<dbReference type="Gene3D" id="2.60.120.200">
    <property type="match status" value="1"/>
</dbReference>
<keyword evidence="7" id="KW-0768">Sushi</keyword>
<evidence type="ECO:0000256" key="7">
    <source>
        <dbReference type="PROSITE-ProRule" id="PRU00302"/>
    </source>
</evidence>
<feature type="chain" id="PRO_5043087220" description="Metalloendopeptidase" evidence="9">
    <location>
        <begin position="17"/>
        <end position="575"/>
    </location>
</feature>
<dbReference type="Gene3D" id="3.40.390.10">
    <property type="entry name" value="Collagenase (Catalytic Domain)"/>
    <property type="match status" value="1"/>
</dbReference>
<dbReference type="GO" id="GO:0016020">
    <property type="term" value="C:membrane"/>
    <property type="evidence" value="ECO:0007669"/>
    <property type="project" value="InterPro"/>
</dbReference>
<accession>A0AAV4D1S1</accession>
<dbReference type="InterPro" id="IPR024079">
    <property type="entry name" value="MetalloPept_cat_dom_sf"/>
</dbReference>
<evidence type="ECO:0000256" key="2">
    <source>
        <dbReference type="ARBA" id="ARBA00022723"/>
    </source>
</evidence>
<feature type="domain" description="Sushi" evidence="12">
    <location>
        <begin position="300"/>
        <end position="357"/>
    </location>
</feature>
<name>A0AAV4D1S1_9GAST</name>
<organism evidence="14 15">
    <name type="scientific">Plakobranchus ocellatus</name>
    <dbReference type="NCBI Taxonomy" id="259542"/>
    <lineage>
        <taxon>Eukaryota</taxon>
        <taxon>Metazoa</taxon>
        <taxon>Spiralia</taxon>
        <taxon>Lophotrochozoa</taxon>
        <taxon>Mollusca</taxon>
        <taxon>Gastropoda</taxon>
        <taxon>Heterobranchia</taxon>
        <taxon>Euthyneura</taxon>
        <taxon>Panpulmonata</taxon>
        <taxon>Sacoglossa</taxon>
        <taxon>Placobranchoidea</taxon>
        <taxon>Plakobranchidae</taxon>
        <taxon>Plakobranchus</taxon>
    </lineage>
</organism>
<evidence type="ECO:0000256" key="1">
    <source>
        <dbReference type="ARBA" id="ARBA00022670"/>
    </source>
</evidence>
<dbReference type="InterPro" id="IPR013320">
    <property type="entry name" value="ConA-like_dom_sf"/>
</dbReference>
<feature type="active site" evidence="8">
    <location>
        <position position="186"/>
    </location>
</feature>
<dbReference type="InterPro" id="IPR001506">
    <property type="entry name" value="Peptidase_M12A"/>
</dbReference>
<dbReference type="SUPFAM" id="SSF57535">
    <property type="entry name" value="Complement control module/SCR domain"/>
    <property type="match status" value="1"/>
</dbReference>
<feature type="binding site" evidence="8">
    <location>
        <position position="185"/>
    </location>
    <ligand>
        <name>Zn(2+)</name>
        <dbReference type="ChEBI" id="CHEBI:29105"/>
        <note>catalytic</note>
    </ligand>
</feature>